<dbReference type="GO" id="GO:0046872">
    <property type="term" value="F:metal ion binding"/>
    <property type="evidence" value="ECO:0007669"/>
    <property type="project" value="UniProtKB-KW"/>
</dbReference>
<comment type="similarity">
    <text evidence="2 7">Belongs to the FPP/GGPP synthase family.</text>
</comment>
<evidence type="ECO:0000256" key="1">
    <source>
        <dbReference type="ARBA" id="ARBA00001946"/>
    </source>
</evidence>
<dbReference type="InterPro" id="IPR000092">
    <property type="entry name" value="Polyprenyl_synt"/>
</dbReference>
<evidence type="ECO:0000256" key="4">
    <source>
        <dbReference type="ARBA" id="ARBA00022723"/>
    </source>
</evidence>
<protein>
    <submittedName>
        <fullName evidence="8">Polyprenyl synthetase family protein</fullName>
    </submittedName>
</protein>
<dbReference type="SFLD" id="SFLDG01017">
    <property type="entry name" value="Polyprenyl_Transferase_Like"/>
    <property type="match status" value="1"/>
</dbReference>
<keyword evidence="3 7" id="KW-0808">Transferase</keyword>
<dbReference type="GO" id="GO:0004659">
    <property type="term" value="F:prenyltransferase activity"/>
    <property type="evidence" value="ECO:0007669"/>
    <property type="project" value="InterPro"/>
</dbReference>
<dbReference type="Gene3D" id="1.10.600.10">
    <property type="entry name" value="Farnesyl Diphosphate Synthase"/>
    <property type="match status" value="1"/>
</dbReference>
<sequence>MTDIEKYIEENKNLINDFLKTHFGKKAYNKKFPHNKFSLNDAMLYTLTTPGKRIRPIILLITAESLGFSDKKRLIPFASSLELIHSYSLIHDDLPSMDNDSLRRGKPANHIVFGEASAILAGDALLTEAFVILSDNEYAEGFDPKKIIEIIRELSYASGAGGLAGGQFLDVNSFGASLGFENIEYINKNKTASLIGAACAMGAILAGGDNLIVDNFKKFGSCLGLAFQTIDDVLGITGNKEILGKTTGIDKTNKKFTVVENIGLEKTYELINEYNEKALFYLNKTGAQSDALIEFTYHLTNRIK</sequence>
<dbReference type="InterPro" id="IPR053378">
    <property type="entry name" value="Prenyl_diphosphate_synthase"/>
</dbReference>
<dbReference type="CDD" id="cd00685">
    <property type="entry name" value="Trans_IPPS_HT"/>
    <property type="match status" value="1"/>
</dbReference>
<dbReference type="PROSITE" id="PS00723">
    <property type="entry name" value="POLYPRENYL_SYNTHASE_1"/>
    <property type="match status" value="1"/>
</dbReference>
<dbReference type="InterPro" id="IPR008949">
    <property type="entry name" value="Isoprenoid_synthase_dom_sf"/>
</dbReference>
<organism evidence="8 9">
    <name type="scientific">Candidatus Acidulodesulfobacterium ferriphilum</name>
    <dbReference type="NCBI Taxonomy" id="2597223"/>
    <lineage>
        <taxon>Bacteria</taxon>
        <taxon>Deltaproteobacteria</taxon>
        <taxon>Candidatus Acidulodesulfobacterales</taxon>
        <taxon>Candidatus Acidulodesulfobacterium</taxon>
    </lineage>
</organism>
<proteinExistence type="inferred from homology"/>
<comment type="cofactor">
    <cofactor evidence="1">
        <name>Mg(2+)</name>
        <dbReference type="ChEBI" id="CHEBI:18420"/>
    </cofactor>
</comment>
<dbReference type="InterPro" id="IPR033749">
    <property type="entry name" value="Polyprenyl_synt_CS"/>
</dbReference>
<dbReference type="SUPFAM" id="SSF48576">
    <property type="entry name" value="Terpenoid synthases"/>
    <property type="match status" value="1"/>
</dbReference>
<dbReference type="FunFam" id="1.10.600.10:FF:000001">
    <property type="entry name" value="Geranylgeranyl diphosphate synthase"/>
    <property type="match status" value="1"/>
</dbReference>
<dbReference type="PANTHER" id="PTHR43281:SF1">
    <property type="entry name" value="FARNESYL DIPHOSPHATE SYNTHASE"/>
    <property type="match status" value="1"/>
</dbReference>
<keyword evidence="6" id="KW-0414">Isoprene biosynthesis</keyword>
<evidence type="ECO:0000256" key="3">
    <source>
        <dbReference type="ARBA" id="ARBA00022679"/>
    </source>
</evidence>
<name>A0A519B9K4_9DELT</name>
<dbReference type="GO" id="GO:0016114">
    <property type="term" value="P:terpenoid biosynthetic process"/>
    <property type="evidence" value="ECO:0007669"/>
    <property type="project" value="UniProtKB-ARBA"/>
</dbReference>
<keyword evidence="4" id="KW-0479">Metal-binding</keyword>
<dbReference type="Proteomes" id="UP000320813">
    <property type="component" value="Unassembled WGS sequence"/>
</dbReference>
<evidence type="ECO:0000313" key="8">
    <source>
        <dbReference type="EMBL" id="RZD13957.1"/>
    </source>
</evidence>
<comment type="caution">
    <text evidence="8">The sequence shown here is derived from an EMBL/GenBank/DDBJ whole genome shotgun (WGS) entry which is preliminary data.</text>
</comment>
<accession>A0A519B9K4</accession>
<dbReference type="SFLD" id="SFLDS00005">
    <property type="entry name" value="Isoprenoid_Synthase_Type_I"/>
    <property type="match status" value="1"/>
</dbReference>
<dbReference type="EMBL" id="SGBD01000005">
    <property type="protein sequence ID" value="RZD13957.1"/>
    <property type="molecule type" value="Genomic_DNA"/>
</dbReference>
<dbReference type="PANTHER" id="PTHR43281">
    <property type="entry name" value="FARNESYL DIPHOSPHATE SYNTHASE"/>
    <property type="match status" value="1"/>
</dbReference>
<keyword evidence="5" id="KW-0460">Magnesium</keyword>
<evidence type="ECO:0000256" key="6">
    <source>
        <dbReference type="ARBA" id="ARBA00023229"/>
    </source>
</evidence>
<evidence type="ECO:0000256" key="7">
    <source>
        <dbReference type="RuleBase" id="RU004466"/>
    </source>
</evidence>
<dbReference type="AlphaFoldDB" id="A0A519B9K4"/>
<evidence type="ECO:0000313" key="9">
    <source>
        <dbReference type="Proteomes" id="UP000320813"/>
    </source>
</evidence>
<reference evidence="8 9" key="1">
    <citation type="submission" date="2019-01" db="EMBL/GenBank/DDBJ databases">
        <title>Insights into ecological role of a new deltaproteobacterial order Candidatus Sinidesulfobacterales (Sva0485) by metagenomics and metatranscriptomics.</title>
        <authorList>
            <person name="Tan S."/>
            <person name="Liu J."/>
            <person name="Fang Y."/>
            <person name="Hedlund B.P."/>
            <person name="Lian Z.H."/>
            <person name="Huang L.Y."/>
            <person name="Li J.T."/>
            <person name="Huang L.N."/>
            <person name="Li W.J."/>
            <person name="Jiang H.C."/>
            <person name="Dong H.L."/>
            <person name="Shu W.S."/>
        </authorList>
    </citation>
    <scope>NUCLEOTIDE SEQUENCE [LARGE SCALE GENOMIC DNA]</scope>
    <source>
        <strain evidence="8">AP3</strain>
    </source>
</reference>
<dbReference type="GO" id="GO:0005737">
    <property type="term" value="C:cytoplasm"/>
    <property type="evidence" value="ECO:0007669"/>
    <property type="project" value="UniProtKB-ARBA"/>
</dbReference>
<evidence type="ECO:0000256" key="2">
    <source>
        <dbReference type="ARBA" id="ARBA00006706"/>
    </source>
</evidence>
<gene>
    <name evidence="8" type="ORF">EVJ47_08490</name>
</gene>
<dbReference type="Pfam" id="PF00348">
    <property type="entry name" value="polyprenyl_synt"/>
    <property type="match status" value="1"/>
</dbReference>
<dbReference type="NCBIfam" id="NF045485">
    <property type="entry name" value="FPPsyn"/>
    <property type="match status" value="1"/>
</dbReference>
<evidence type="ECO:0000256" key="5">
    <source>
        <dbReference type="ARBA" id="ARBA00022842"/>
    </source>
</evidence>